<evidence type="ECO:0000256" key="1">
    <source>
        <dbReference type="ARBA" id="ARBA00012417"/>
    </source>
</evidence>
<sequence length="1269" mass="135964">MTAPFAHLHVASGFSLRHGASLPEALVVRAAEAGLDLLALTDRDGLYGAVRFVQACTAAGIRPVLGADLAVEEEDEPGGRADGGRGPADRAAARRAGHAAALAAARGPADPGPARGGRSVDPRLPRVTVLARGRAGWGALCRLVSAAHERGARRLTASGARRHPTITPELVGRVAAAAGEGSLVVLLGPDSPPGRAAAARGTERARALLGHWRRAAAPAEVVVEVVSHLGPPGLPYSTGHAARMLGLAREAGLPAVLTNQVRYARPEDAPVADVLDAARRLVPLDLRHRDRVNAEGHLKDSAAMAAVAEEVARAAGTAGDAPRLLAATRHLAESLALDPLADLGMGSLHMPEPSVLLGGAHVPGGPEGQRLAAAELRHRCEAGLTRRYGSAPAPAVLHRLDEELALIDRLGYHGYFLTVAEVVDLTRAMGVRCAARGSGAGSLVNHLIGISQVDPIRHGLLMERFLSDRRAALPDIDLDVESARRTEVYRAVLDRFGGRRCLCVSMRETYRARHAIRDVGAALGLPPEEIDAAAKAFPHIPAREVRAALRELPELRSSRFGDAAGGAFPVLFDLVERLDGLPRHIALHPSGVLLSDSTLRDRTPVEDSAAAPPLGPFPMSQFDKDDVEELGLLKLDILGVRMQSAMAHAVAEVARVGGERVDLDAVPDDDPRTFELIRSTRTLGCFQIESPGQRELIGRFGPRTFEDLIVDISLFRPGPVKGDMVTPFLQARQGWEAPRFPHPDLRAALAETEGVVVYHEQVIRVIAVMTGCDRARADEARRALGKAEGQERVRDWFCTEADRRGYDRATVTRVWEVLASFGSFGFCKAHAAAFAVPTYQSAWLKAHHPAAFLAGVLTHDPGMYPKRLILDDARQFGIPILGLDVNRSAGEYRVEEVADAAAEQRDAAEAGATEDGVAEDGWSGTGRLLAIRIGLADVKGISEAEVRRVVERRAEEPYRSLEDFQHRAAVSRPVLERLILAGALDSLHGIGPEDTPGPDGLTRRDLLLRVGETARGGAGRRRAEQGGQLSLAMSAEQLLAARSARGSGPGGPPARSGLPSMTAGERVRAELEVLGLDVSRHLIDFYGAFLDELGVTRARDLHRARNASEHLVAGVKVATQTPPVRSGRRVVFASLDDATGPVDLAFFDDMQELGAAATVFHSWLLLARGVVRRTGPRGLSLRATGCWELTGLHRLWREQGIEAVRRLIDTAPRPERETAEERRRRVLVHPSGFRQSPYADLVPPGEPVGNLRHHLPKGRLWHSSPGSAG</sequence>
<dbReference type="EC" id="2.7.7.7" evidence="1"/>
<dbReference type="NCBIfam" id="TIGR00594">
    <property type="entry name" value="polc"/>
    <property type="match status" value="1"/>
</dbReference>
<feature type="domain" description="Polymerase/histidinol phosphatase N-terminal" evidence="11">
    <location>
        <begin position="6"/>
        <end position="73"/>
    </location>
</feature>
<evidence type="ECO:0000313" key="12">
    <source>
        <dbReference type="EMBL" id="NYI07084.1"/>
    </source>
</evidence>
<dbReference type="InterPro" id="IPR004805">
    <property type="entry name" value="DnaE2/DnaE/PolC"/>
</dbReference>
<evidence type="ECO:0000256" key="7">
    <source>
        <dbReference type="ARBA" id="ARBA00022932"/>
    </source>
</evidence>
<evidence type="ECO:0000259" key="11">
    <source>
        <dbReference type="SMART" id="SM00481"/>
    </source>
</evidence>
<comment type="catalytic activity">
    <reaction evidence="9">
        <text>DNA(n) + a 2'-deoxyribonucleoside 5'-triphosphate = DNA(n+1) + diphosphate</text>
        <dbReference type="Rhea" id="RHEA:22508"/>
        <dbReference type="Rhea" id="RHEA-COMP:17339"/>
        <dbReference type="Rhea" id="RHEA-COMP:17340"/>
        <dbReference type="ChEBI" id="CHEBI:33019"/>
        <dbReference type="ChEBI" id="CHEBI:61560"/>
        <dbReference type="ChEBI" id="CHEBI:173112"/>
        <dbReference type="EC" id="2.7.7.7"/>
    </reaction>
</comment>
<dbReference type="InterPro" id="IPR003141">
    <property type="entry name" value="Pol/His_phosphatase_N"/>
</dbReference>
<dbReference type="GO" id="GO:0003887">
    <property type="term" value="F:DNA-directed DNA polymerase activity"/>
    <property type="evidence" value="ECO:0007669"/>
    <property type="project" value="UniProtKB-KW"/>
</dbReference>
<dbReference type="InterPro" id="IPR040982">
    <property type="entry name" value="DNA_pol3_finger"/>
</dbReference>
<name>A0A853A2H7_9ACTN</name>
<keyword evidence="7" id="KW-0239">DNA-directed DNA polymerase</keyword>
<keyword evidence="5" id="KW-0235">DNA replication</keyword>
<dbReference type="GO" id="GO:0006260">
    <property type="term" value="P:DNA replication"/>
    <property type="evidence" value="ECO:0007669"/>
    <property type="project" value="UniProtKB-KW"/>
</dbReference>
<dbReference type="Pfam" id="PF17657">
    <property type="entry name" value="DNA_pol3_finger"/>
    <property type="match status" value="1"/>
</dbReference>
<accession>A0A853A2H7</accession>
<evidence type="ECO:0000256" key="10">
    <source>
        <dbReference type="SAM" id="MobiDB-lite"/>
    </source>
</evidence>
<dbReference type="AlphaFoldDB" id="A0A853A2H7"/>
<dbReference type="Gene3D" id="1.10.10.1600">
    <property type="entry name" value="Bacterial DNA polymerase III alpha subunit, thumb domain"/>
    <property type="match status" value="1"/>
</dbReference>
<dbReference type="Pfam" id="PF02811">
    <property type="entry name" value="PHP"/>
    <property type="match status" value="1"/>
</dbReference>
<evidence type="ECO:0000256" key="3">
    <source>
        <dbReference type="ARBA" id="ARBA00022679"/>
    </source>
</evidence>
<dbReference type="CDD" id="cd04485">
    <property type="entry name" value="DnaE_OBF"/>
    <property type="match status" value="1"/>
</dbReference>
<dbReference type="InterPro" id="IPR041931">
    <property type="entry name" value="DNA_pol3_alpha_thumb_dom"/>
</dbReference>
<dbReference type="CDD" id="cd07431">
    <property type="entry name" value="PHP_PolIIIA"/>
    <property type="match status" value="1"/>
</dbReference>
<evidence type="ECO:0000256" key="5">
    <source>
        <dbReference type="ARBA" id="ARBA00022705"/>
    </source>
</evidence>
<keyword evidence="8" id="KW-0234">DNA repair</keyword>
<feature type="compositionally biased region" description="Basic and acidic residues" evidence="10">
    <location>
        <begin position="77"/>
        <end position="92"/>
    </location>
</feature>
<dbReference type="PANTHER" id="PTHR32294:SF4">
    <property type="entry name" value="ERROR-PRONE DNA POLYMERASE"/>
    <property type="match status" value="1"/>
</dbReference>
<organism evidence="12 13">
    <name type="scientific">Allostreptomyces psammosilenae</name>
    <dbReference type="NCBI Taxonomy" id="1892865"/>
    <lineage>
        <taxon>Bacteria</taxon>
        <taxon>Bacillati</taxon>
        <taxon>Actinomycetota</taxon>
        <taxon>Actinomycetes</taxon>
        <taxon>Kitasatosporales</taxon>
        <taxon>Streptomycetaceae</taxon>
        <taxon>Allostreptomyces</taxon>
    </lineage>
</organism>
<dbReference type="PANTHER" id="PTHR32294">
    <property type="entry name" value="DNA POLYMERASE III SUBUNIT ALPHA"/>
    <property type="match status" value="1"/>
</dbReference>
<dbReference type="GO" id="GO:0006281">
    <property type="term" value="P:DNA repair"/>
    <property type="evidence" value="ECO:0007669"/>
    <property type="project" value="UniProtKB-KW"/>
</dbReference>
<evidence type="ECO:0000256" key="4">
    <source>
        <dbReference type="ARBA" id="ARBA00022695"/>
    </source>
</evidence>
<feature type="compositionally biased region" description="Low complexity" evidence="10">
    <location>
        <begin position="98"/>
        <end position="117"/>
    </location>
</feature>
<evidence type="ECO:0000256" key="6">
    <source>
        <dbReference type="ARBA" id="ARBA00022763"/>
    </source>
</evidence>
<evidence type="ECO:0000256" key="2">
    <source>
        <dbReference type="ARBA" id="ARBA00022490"/>
    </source>
</evidence>
<dbReference type="EMBL" id="JACBZD010000001">
    <property type="protein sequence ID" value="NYI07084.1"/>
    <property type="molecule type" value="Genomic_DNA"/>
</dbReference>
<evidence type="ECO:0000256" key="9">
    <source>
        <dbReference type="ARBA" id="ARBA00049244"/>
    </source>
</evidence>
<dbReference type="Gene3D" id="3.20.20.140">
    <property type="entry name" value="Metal-dependent hydrolases"/>
    <property type="match status" value="1"/>
</dbReference>
<dbReference type="Pfam" id="PF14579">
    <property type="entry name" value="HHH_6"/>
    <property type="match status" value="1"/>
</dbReference>
<feature type="compositionally biased region" description="Basic residues" evidence="10">
    <location>
        <begin position="1251"/>
        <end position="1260"/>
    </location>
</feature>
<evidence type="ECO:0000313" key="13">
    <source>
        <dbReference type="Proteomes" id="UP000567795"/>
    </source>
</evidence>
<dbReference type="Pfam" id="PF07733">
    <property type="entry name" value="DNA_pol3_alpha"/>
    <property type="match status" value="1"/>
</dbReference>
<dbReference type="SMART" id="SM00481">
    <property type="entry name" value="POLIIIAc"/>
    <property type="match status" value="1"/>
</dbReference>
<dbReference type="Gene3D" id="1.10.150.870">
    <property type="match status" value="1"/>
</dbReference>
<dbReference type="GO" id="GO:0008408">
    <property type="term" value="F:3'-5' exonuclease activity"/>
    <property type="evidence" value="ECO:0007669"/>
    <property type="project" value="InterPro"/>
</dbReference>
<feature type="region of interest" description="Disordered" evidence="10">
    <location>
        <begin position="1236"/>
        <end position="1269"/>
    </location>
</feature>
<proteinExistence type="predicted"/>
<keyword evidence="13" id="KW-1185">Reference proteome</keyword>
<dbReference type="InterPro" id="IPR004013">
    <property type="entry name" value="PHP_dom"/>
</dbReference>
<reference evidence="12 13" key="1">
    <citation type="submission" date="2020-07" db="EMBL/GenBank/DDBJ databases">
        <title>Sequencing the genomes of 1000 actinobacteria strains.</title>
        <authorList>
            <person name="Klenk H.-P."/>
        </authorList>
    </citation>
    <scope>NUCLEOTIDE SEQUENCE [LARGE SCALE GENOMIC DNA]</scope>
    <source>
        <strain evidence="12 13">DSM 42178</strain>
    </source>
</reference>
<gene>
    <name evidence="12" type="ORF">FHU37_004027</name>
</gene>
<dbReference type="InterPro" id="IPR029460">
    <property type="entry name" value="DNAPol_HHH"/>
</dbReference>
<evidence type="ECO:0000256" key="8">
    <source>
        <dbReference type="ARBA" id="ARBA00023204"/>
    </source>
</evidence>
<feature type="region of interest" description="Disordered" evidence="10">
    <location>
        <begin position="73"/>
        <end position="121"/>
    </location>
</feature>
<keyword evidence="6" id="KW-0227">DNA damage</keyword>
<dbReference type="RefSeq" id="WP_179815564.1">
    <property type="nucleotide sequence ID" value="NZ_JACBZD010000001.1"/>
</dbReference>
<keyword evidence="3 12" id="KW-0808">Transferase</keyword>
<dbReference type="SUPFAM" id="SSF89550">
    <property type="entry name" value="PHP domain-like"/>
    <property type="match status" value="1"/>
</dbReference>
<dbReference type="InterPro" id="IPR011708">
    <property type="entry name" value="DNA_pol3_alpha_NTPase_dom"/>
</dbReference>
<comment type="caution">
    <text evidence="12">The sequence shown here is derived from an EMBL/GenBank/DDBJ whole genome shotgun (WGS) entry which is preliminary data.</text>
</comment>
<keyword evidence="4 12" id="KW-0548">Nucleotidyltransferase</keyword>
<keyword evidence="2" id="KW-0963">Cytoplasm</keyword>
<dbReference type="Proteomes" id="UP000567795">
    <property type="component" value="Unassembled WGS sequence"/>
</dbReference>
<dbReference type="InterPro" id="IPR016195">
    <property type="entry name" value="Pol/histidinol_Pase-like"/>
</dbReference>
<protein>
    <recommendedName>
        <fullName evidence="1">DNA-directed DNA polymerase</fullName>
        <ecNumber evidence="1">2.7.7.7</ecNumber>
    </recommendedName>
</protein>
<feature type="region of interest" description="Disordered" evidence="10">
    <location>
        <begin position="1042"/>
        <end position="1061"/>
    </location>
</feature>